<dbReference type="OrthoDB" id="140919at2"/>
<comment type="catalytic activity">
    <reaction evidence="6 7 8">
        <text>alpha-D-glucose 6-phosphate = beta-D-fructose 6-phosphate</text>
        <dbReference type="Rhea" id="RHEA:11816"/>
        <dbReference type="ChEBI" id="CHEBI:57634"/>
        <dbReference type="ChEBI" id="CHEBI:58225"/>
        <dbReference type="EC" id="5.3.1.9"/>
    </reaction>
</comment>
<keyword evidence="4 7" id="KW-0324">Glycolysis</keyword>
<comment type="similarity">
    <text evidence="2 7 8">Belongs to the GPI family.</text>
</comment>
<dbReference type="GO" id="GO:0051156">
    <property type="term" value="P:glucose 6-phosphate metabolic process"/>
    <property type="evidence" value="ECO:0007669"/>
    <property type="project" value="TreeGrafter"/>
</dbReference>
<proteinExistence type="inferred from homology"/>
<evidence type="ECO:0000313" key="10">
    <source>
        <dbReference type="Proteomes" id="UP000289411"/>
    </source>
</evidence>
<dbReference type="UniPathway" id="UPA00109">
    <property type="reaction ID" value="UER00181"/>
</dbReference>
<dbReference type="PROSITE" id="PS00174">
    <property type="entry name" value="P_GLUCOSE_ISOMERASE_2"/>
    <property type="match status" value="1"/>
</dbReference>
<organism evidence="9 10">
    <name type="scientific">Lichenibacterium ramalinae</name>
    <dbReference type="NCBI Taxonomy" id="2316527"/>
    <lineage>
        <taxon>Bacteria</taxon>
        <taxon>Pseudomonadati</taxon>
        <taxon>Pseudomonadota</taxon>
        <taxon>Alphaproteobacteria</taxon>
        <taxon>Hyphomicrobiales</taxon>
        <taxon>Lichenihabitantaceae</taxon>
        <taxon>Lichenibacterium</taxon>
    </lineage>
</organism>
<dbReference type="PANTHER" id="PTHR11469">
    <property type="entry name" value="GLUCOSE-6-PHOSPHATE ISOMERASE"/>
    <property type="match status" value="1"/>
</dbReference>
<dbReference type="Proteomes" id="UP000289411">
    <property type="component" value="Unassembled WGS sequence"/>
</dbReference>
<comment type="caution">
    <text evidence="9">The sequence shown here is derived from an EMBL/GenBank/DDBJ whole genome shotgun (WGS) entry which is preliminary data.</text>
</comment>
<evidence type="ECO:0000256" key="6">
    <source>
        <dbReference type="ARBA" id="ARBA00029321"/>
    </source>
</evidence>
<evidence type="ECO:0000256" key="5">
    <source>
        <dbReference type="ARBA" id="ARBA00023235"/>
    </source>
</evidence>
<dbReference type="CDD" id="cd05016">
    <property type="entry name" value="SIS_PGI_2"/>
    <property type="match status" value="1"/>
</dbReference>
<comment type="pathway">
    <text evidence="7">Carbohydrate biosynthesis; gluconeogenesis.</text>
</comment>
<dbReference type="InterPro" id="IPR035482">
    <property type="entry name" value="SIS_PGI_2"/>
</dbReference>
<keyword evidence="7" id="KW-0963">Cytoplasm</keyword>
<evidence type="ECO:0000256" key="7">
    <source>
        <dbReference type="HAMAP-Rule" id="MF_00473"/>
    </source>
</evidence>
<keyword evidence="10" id="KW-1185">Reference proteome</keyword>
<reference evidence="9 10" key="2">
    <citation type="submission" date="2019-02" db="EMBL/GenBank/DDBJ databases">
        <title>'Lichenibacterium ramalinii' gen. nov. sp. nov., 'Lichenibacterium minor' gen. nov. sp. nov.</title>
        <authorList>
            <person name="Pankratov T."/>
        </authorList>
    </citation>
    <scope>NUCLEOTIDE SEQUENCE [LARGE SCALE GENOMIC DNA]</scope>
    <source>
        <strain evidence="9 10">RmlP001</strain>
    </source>
</reference>
<keyword evidence="5 7" id="KW-0413">Isomerase</keyword>
<comment type="pathway">
    <text evidence="1 7 8">Carbohydrate degradation; glycolysis; D-glyceraldehyde 3-phosphate and glycerone phosphate from D-glucose: step 2/4.</text>
</comment>
<evidence type="ECO:0000256" key="2">
    <source>
        <dbReference type="ARBA" id="ARBA00006604"/>
    </source>
</evidence>
<dbReference type="AlphaFoldDB" id="A0A4Q2RDZ5"/>
<evidence type="ECO:0000256" key="1">
    <source>
        <dbReference type="ARBA" id="ARBA00004926"/>
    </source>
</evidence>
<dbReference type="CDD" id="cd05015">
    <property type="entry name" value="SIS_PGI_1"/>
    <property type="match status" value="1"/>
</dbReference>
<evidence type="ECO:0000256" key="3">
    <source>
        <dbReference type="ARBA" id="ARBA00022432"/>
    </source>
</evidence>
<dbReference type="UniPathway" id="UPA00138"/>
<feature type="active site" description="Proton donor" evidence="7">
    <location>
        <position position="352"/>
    </location>
</feature>
<dbReference type="InterPro" id="IPR046348">
    <property type="entry name" value="SIS_dom_sf"/>
</dbReference>
<dbReference type="GO" id="GO:0006094">
    <property type="term" value="P:gluconeogenesis"/>
    <property type="evidence" value="ECO:0007669"/>
    <property type="project" value="UniProtKB-UniRule"/>
</dbReference>
<dbReference type="EC" id="5.3.1.9" evidence="7"/>
<dbReference type="PROSITE" id="PS00765">
    <property type="entry name" value="P_GLUCOSE_ISOMERASE_1"/>
    <property type="match status" value="1"/>
</dbReference>
<dbReference type="PROSITE" id="PS51463">
    <property type="entry name" value="P_GLUCOSE_ISOMERASE_3"/>
    <property type="match status" value="1"/>
</dbReference>
<dbReference type="GO" id="GO:0048029">
    <property type="term" value="F:monosaccharide binding"/>
    <property type="evidence" value="ECO:0007669"/>
    <property type="project" value="TreeGrafter"/>
</dbReference>
<keyword evidence="3 7" id="KW-0312">Gluconeogenesis</keyword>
<dbReference type="GO" id="GO:0005829">
    <property type="term" value="C:cytosol"/>
    <property type="evidence" value="ECO:0007669"/>
    <property type="project" value="TreeGrafter"/>
</dbReference>
<dbReference type="HAMAP" id="MF_00473">
    <property type="entry name" value="G6P_isomerase"/>
    <property type="match status" value="1"/>
</dbReference>
<dbReference type="NCBIfam" id="NF001211">
    <property type="entry name" value="PRK00179.1"/>
    <property type="match status" value="1"/>
</dbReference>
<comment type="subcellular location">
    <subcellularLocation>
        <location evidence="7">Cytoplasm</location>
    </subcellularLocation>
</comment>
<evidence type="ECO:0000256" key="4">
    <source>
        <dbReference type="ARBA" id="ARBA00023152"/>
    </source>
</evidence>
<dbReference type="PANTHER" id="PTHR11469:SF1">
    <property type="entry name" value="GLUCOSE-6-PHOSPHATE ISOMERASE"/>
    <property type="match status" value="1"/>
</dbReference>
<dbReference type="GO" id="GO:0097367">
    <property type="term" value="F:carbohydrate derivative binding"/>
    <property type="evidence" value="ECO:0007669"/>
    <property type="project" value="InterPro"/>
</dbReference>
<evidence type="ECO:0000256" key="8">
    <source>
        <dbReference type="RuleBase" id="RU000612"/>
    </source>
</evidence>
<comment type="function">
    <text evidence="7">Catalyzes the reversible isomerization of glucose-6-phosphate to fructose-6-phosphate.</text>
</comment>
<evidence type="ECO:0000313" key="9">
    <source>
        <dbReference type="EMBL" id="RYB05672.1"/>
    </source>
</evidence>
<dbReference type="PRINTS" id="PR00662">
    <property type="entry name" value="G6PISOMERASE"/>
</dbReference>
<sequence>MAQDKQDTKFAGLRAAVERSKGRTLKDLFAADPERFDRYHVALGDVVFDYSKHRVDEDVLHALFDLARAQKLEEKRDRMFTGGVVNPTESRAALHTALRAPQGASVTVDGQDVMPEVLSVRAKVAAFARGVRDGSIKGATGRELTDVVNIGIGGSDLGPAMAARALAPFGHPRIRTHFVSNVDGADIGDTLKGLDPATTLFIVASKTFTTQETMTNARSARDWLAGKLGDDAVPHHFAAVSTALDLVGKFGISEDRVFGFKDWVGGRYSVWSSIGLSVVIQIGPEHFADFLAGGHEVDTHFRQTPLESNIPVLMGLIGVLYRNAWSFATQAVIPYDQRLGRFPAYLQQLDMESNGKHVHVDGTRVQEATGPVVWGEPGTNGQHAFFQLLHQGTEVVPIDFLVAAEPTDADLHHHELLVANCFAQSQALMVGRSEAEVEAVMTKAGAKPEAIAAVKAHKQFDGNRPTSTFLYRKLDPKMLGRLIAFYEHRVFTMAAIWDTNPFDQWGVELGKELANKLAPIVSDAAASLDGLDGSTAGLVEHRRALIGTA</sequence>
<name>A0A4Q2RDZ5_9HYPH</name>
<protein>
    <recommendedName>
        <fullName evidence="7">Glucose-6-phosphate isomerase</fullName>
        <shortName evidence="7">GPI</shortName>
        <ecNumber evidence="7">5.3.1.9</ecNumber>
    </recommendedName>
    <alternativeName>
        <fullName evidence="7">Phosphoglucose isomerase</fullName>
        <shortName evidence="7">PGI</shortName>
    </alternativeName>
    <alternativeName>
        <fullName evidence="7">Phosphohexose isomerase</fullName>
        <shortName evidence="7">PHI</shortName>
    </alternativeName>
</protein>
<feature type="active site" evidence="7">
    <location>
        <position position="511"/>
    </location>
</feature>
<dbReference type="GO" id="GO:0004347">
    <property type="term" value="F:glucose-6-phosphate isomerase activity"/>
    <property type="evidence" value="ECO:0007669"/>
    <property type="project" value="UniProtKB-UniRule"/>
</dbReference>
<feature type="active site" evidence="7">
    <location>
        <position position="383"/>
    </location>
</feature>
<dbReference type="Pfam" id="PF00342">
    <property type="entry name" value="PGI"/>
    <property type="match status" value="1"/>
</dbReference>
<dbReference type="GO" id="GO:0006096">
    <property type="term" value="P:glycolytic process"/>
    <property type="evidence" value="ECO:0007669"/>
    <property type="project" value="UniProtKB-UniRule"/>
</dbReference>
<accession>A0A4Q2RDZ5</accession>
<dbReference type="RefSeq" id="WP_129218778.1">
    <property type="nucleotide sequence ID" value="NZ_QYBC01000006.1"/>
</dbReference>
<dbReference type="SUPFAM" id="SSF53697">
    <property type="entry name" value="SIS domain"/>
    <property type="match status" value="1"/>
</dbReference>
<dbReference type="InterPro" id="IPR018189">
    <property type="entry name" value="Phosphoglucose_isomerase_CS"/>
</dbReference>
<dbReference type="InterPro" id="IPR035476">
    <property type="entry name" value="SIS_PGI_1"/>
</dbReference>
<dbReference type="EMBL" id="QYBC01000006">
    <property type="protein sequence ID" value="RYB05672.1"/>
    <property type="molecule type" value="Genomic_DNA"/>
</dbReference>
<dbReference type="Gene3D" id="1.10.1390.10">
    <property type="match status" value="1"/>
</dbReference>
<reference evidence="9 10" key="1">
    <citation type="submission" date="2018-09" db="EMBL/GenBank/DDBJ databases">
        <authorList>
            <person name="Grouzdev D.S."/>
            <person name="Krutkina M.S."/>
        </authorList>
    </citation>
    <scope>NUCLEOTIDE SEQUENCE [LARGE SCALE GENOMIC DNA]</scope>
    <source>
        <strain evidence="9 10">RmlP001</strain>
    </source>
</reference>
<dbReference type="InterPro" id="IPR023096">
    <property type="entry name" value="G6P_Isomerase_C"/>
</dbReference>
<dbReference type="InterPro" id="IPR001672">
    <property type="entry name" value="G6P_Isomerase"/>
</dbReference>
<dbReference type="Gene3D" id="3.40.50.10490">
    <property type="entry name" value="Glucose-6-phosphate isomerase like protein, domain 1"/>
    <property type="match status" value="2"/>
</dbReference>
<gene>
    <name evidence="7" type="primary">pgi</name>
    <name evidence="9" type="ORF">D3272_08755</name>
</gene>